<protein>
    <submittedName>
        <fullName evidence="2">Histone-lysine N-methyltransferase SETMAR</fullName>
    </submittedName>
</protein>
<dbReference type="GO" id="GO:0035861">
    <property type="term" value="C:site of double-strand break"/>
    <property type="evidence" value="ECO:0007669"/>
    <property type="project" value="TreeGrafter"/>
</dbReference>
<dbReference type="GO" id="GO:0032259">
    <property type="term" value="P:methylation"/>
    <property type="evidence" value="ECO:0007669"/>
    <property type="project" value="UniProtKB-KW"/>
</dbReference>
<dbReference type="OrthoDB" id="6508494at2759"/>
<dbReference type="PANTHER" id="PTHR46060:SF2">
    <property type="entry name" value="HISTONE-LYSINE N-METHYLTRANSFERASE SETMAR"/>
    <property type="match status" value="1"/>
</dbReference>
<reference evidence="2" key="2">
    <citation type="submission" date="2020-01" db="EMBL/GenBank/DDBJ databases">
        <authorList>
            <person name="Korhonen P.K.K."/>
            <person name="Guangxu M.G."/>
            <person name="Wang T.W."/>
            <person name="Stroehlein A.J.S."/>
            <person name="Young N.D."/>
            <person name="Ang C.-S.A."/>
            <person name="Fernando D.W.F."/>
            <person name="Lu H.L."/>
            <person name="Taylor S.T."/>
            <person name="Ehtesham M.E.M."/>
            <person name="Najaraj S.H.N."/>
            <person name="Harsha G.H.G."/>
            <person name="Madugundu A.M."/>
            <person name="Renuse S.R."/>
            <person name="Holt D.H."/>
            <person name="Pandey A.P."/>
            <person name="Papenfuss A.P."/>
            <person name="Gasser R.B.G."/>
            <person name="Fischer K.F."/>
        </authorList>
    </citation>
    <scope>NUCLEOTIDE SEQUENCE</scope>
    <source>
        <strain evidence="2">SSS_KF_BRIS2020</strain>
    </source>
</reference>
<dbReference type="PANTHER" id="PTHR46060">
    <property type="entry name" value="MARINER MOS1 TRANSPOSASE-LIKE PROTEIN"/>
    <property type="match status" value="1"/>
</dbReference>
<dbReference type="Proteomes" id="UP000070412">
    <property type="component" value="Unassembled WGS sequence"/>
</dbReference>
<sequence>MSITKEKLRYILQYHYDRGDRTMRAVSEIRETYGPKTLAVPTASKWYKRFRSGNSKVVDEPRSGRPIQTDYDQIMEFIETDRHASITLIGKSLNITRKTVLTYLHKFGLKKRCDVWLPEELTQKNLLDRINICDWLLKRYRFDPFLQRMVTGDIKYITYENINKDNSLLGFDDDPNQSKANPSSSDDIQKLLLCVWWDHKGIIHHELLPPGQRLTATLFCEQLDRLKQAIDFKRPELAHCHGVVLHYDNARPYLNLTTRQKIRELGWEFLLHPPNSPDLSPSEFYLFKHLQNLLNQIKLTSREAVELRLIKFFNKRQDFYNNGIMSLPSKWTEVIEQKGAYLGE</sequence>
<gene>
    <name evidence="2" type="ORF">SSS_3315</name>
</gene>
<proteinExistence type="predicted"/>
<dbReference type="EnsemblMetazoa" id="SSS_3315s_mrna">
    <property type="protein sequence ID" value="KAF7493634.1"/>
    <property type="gene ID" value="SSS_3315"/>
</dbReference>
<keyword evidence="2" id="KW-0808">Transferase</keyword>
<dbReference type="InterPro" id="IPR041426">
    <property type="entry name" value="Mos1_HTH"/>
</dbReference>
<dbReference type="GO" id="GO:0044774">
    <property type="term" value="P:mitotic DNA integrity checkpoint signaling"/>
    <property type="evidence" value="ECO:0007669"/>
    <property type="project" value="TreeGrafter"/>
</dbReference>
<dbReference type="InterPro" id="IPR036397">
    <property type="entry name" value="RNaseH_sf"/>
</dbReference>
<dbReference type="GO" id="GO:0003690">
    <property type="term" value="F:double-stranded DNA binding"/>
    <property type="evidence" value="ECO:0007669"/>
    <property type="project" value="TreeGrafter"/>
</dbReference>
<dbReference type="GO" id="GO:0000793">
    <property type="term" value="C:condensed chromosome"/>
    <property type="evidence" value="ECO:0007669"/>
    <property type="project" value="TreeGrafter"/>
</dbReference>
<reference evidence="3" key="3">
    <citation type="submission" date="2022-06" db="UniProtKB">
        <authorList>
            <consortium name="EnsemblMetazoa"/>
        </authorList>
    </citation>
    <scope>IDENTIFICATION</scope>
</reference>
<dbReference type="GO" id="GO:0006303">
    <property type="term" value="P:double-strand break repair via nonhomologous end joining"/>
    <property type="evidence" value="ECO:0007669"/>
    <property type="project" value="TreeGrafter"/>
</dbReference>
<dbReference type="Gene3D" id="3.30.420.10">
    <property type="entry name" value="Ribonuclease H-like superfamily/Ribonuclease H"/>
    <property type="match status" value="1"/>
</dbReference>
<evidence type="ECO:0000313" key="4">
    <source>
        <dbReference type="Proteomes" id="UP000070412"/>
    </source>
</evidence>
<dbReference type="GO" id="GO:0000729">
    <property type="term" value="P:DNA double-strand break processing"/>
    <property type="evidence" value="ECO:0007669"/>
    <property type="project" value="TreeGrafter"/>
</dbReference>
<dbReference type="Pfam" id="PF17906">
    <property type="entry name" value="HTH_48"/>
    <property type="match status" value="1"/>
</dbReference>
<dbReference type="GO" id="GO:0042800">
    <property type="term" value="F:histone H3K4 methyltransferase activity"/>
    <property type="evidence" value="ECO:0007669"/>
    <property type="project" value="TreeGrafter"/>
</dbReference>
<dbReference type="Pfam" id="PF01359">
    <property type="entry name" value="Transposase_1"/>
    <property type="match status" value="1"/>
</dbReference>
<accession>A0A834VFY9</accession>
<reference evidence="4" key="1">
    <citation type="journal article" date="2020" name="PLoS Negl. Trop. Dis.">
        <title>High-quality nuclear genome for Sarcoptes scabiei-A critical resource for a neglected parasite.</title>
        <authorList>
            <person name="Korhonen P.K."/>
            <person name="Gasser R.B."/>
            <person name="Ma G."/>
            <person name="Wang T."/>
            <person name="Stroehlein A.J."/>
            <person name="Young N.D."/>
            <person name="Ang C.S."/>
            <person name="Fernando D.D."/>
            <person name="Lu H.C."/>
            <person name="Taylor S."/>
            <person name="Reynolds S.L."/>
            <person name="Mofiz E."/>
            <person name="Najaraj S.H."/>
            <person name="Gowda H."/>
            <person name="Madugundu A."/>
            <person name="Renuse S."/>
            <person name="Holt D."/>
            <person name="Pandey A."/>
            <person name="Papenfuss A.T."/>
            <person name="Fischer K."/>
        </authorList>
    </citation>
    <scope>NUCLEOTIDE SEQUENCE [LARGE SCALE GENOMIC DNA]</scope>
</reference>
<dbReference type="GO" id="GO:0003697">
    <property type="term" value="F:single-stranded DNA binding"/>
    <property type="evidence" value="ECO:0007669"/>
    <property type="project" value="TreeGrafter"/>
</dbReference>
<name>A0A834VFY9_SARSC</name>
<dbReference type="Gene3D" id="1.10.10.1450">
    <property type="match status" value="1"/>
</dbReference>
<keyword evidence="2" id="KW-0489">Methyltransferase</keyword>
<dbReference type="GO" id="GO:0005634">
    <property type="term" value="C:nucleus"/>
    <property type="evidence" value="ECO:0007669"/>
    <property type="project" value="TreeGrafter"/>
</dbReference>
<dbReference type="InterPro" id="IPR001888">
    <property type="entry name" value="Transposase_1"/>
</dbReference>
<evidence type="ECO:0000259" key="1">
    <source>
        <dbReference type="Pfam" id="PF17906"/>
    </source>
</evidence>
<dbReference type="AlphaFoldDB" id="A0A834VFY9"/>
<keyword evidence="4" id="KW-1185">Reference proteome</keyword>
<organism evidence="2">
    <name type="scientific">Sarcoptes scabiei</name>
    <name type="common">Itch mite</name>
    <name type="synonym">Acarus scabiei</name>
    <dbReference type="NCBI Taxonomy" id="52283"/>
    <lineage>
        <taxon>Eukaryota</taxon>
        <taxon>Metazoa</taxon>
        <taxon>Ecdysozoa</taxon>
        <taxon>Arthropoda</taxon>
        <taxon>Chelicerata</taxon>
        <taxon>Arachnida</taxon>
        <taxon>Acari</taxon>
        <taxon>Acariformes</taxon>
        <taxon>Sarcoptiformes</taxon>
        <taxon>Astigmata</taxon>
        <taxon>Psoroptidia</taxon>
        <taxon>Sarcoptoidea</taxon>
        <taxon>Sarcoptidae</taxon>
        <taxon>Sarcoptinae</taxon>
        <taxon>Sarcoptes</taxon>
    </lineage>
</organism>
<dbReference type="EMBL" id="WVUK01000055">
    <property type="protein sequence ID" value="KAF7493634.1"/>
    <property type="molecule type" value="Genomic_DNA"/>
</dbReference>
<dbReference type="InterPro" id="IPR052709">
    <property type="entry name" value="Transposase-MT_Hybrid"/>
</dbReference>
<evidence type="ECO:0000313" key="2">
    <source>
        <dbReference type="EMBL" id="KAF7493634.1"/>
    </source>
</evidence>
<dbReference type="GO" id="GO:0044547">
    <property type="term" value="F:DNA topoisomerase binding"/>
    <property type="evidence" value="ECO:0007669"/>
    <property type="project" value="TreeGrafter"/>
</dbReference>
<feature type="domain" description="Mos1 transposase HTH" evidence="1">
    <location>
        <begin position="5"/>
        <end position="54"/>
    </location>
</feature>
<dbReference type="GO" id="GO:0000014">
    <property type="term" value="F:single-stranded DNA endodeoxyribonuclease activity"/>
    <property type="evidence" value="ECO:0007669"/>
    <property type="project" value="TreeGrafter"/>
</dbReference>
<dbReference type="GO" id="GO:0046975">
    <property type="term" value="F:histone H3K36 methyltransferase activity"/>
    <property type="evidence" value="ECO:0007669"/>
    <property type="project" value="TreeGrafter"/>
</dbReference>
<evidence type="ECO:0000313" key="3">
    <source>
        <dbReference type="EnsemblMetazoa" id="KAF7493634.1"/>
    </source>
</evidence>
<dbReference type="GO" id="GO:0015074">
    <property type="term" value="P:DNA integration"/>
    <property type="evidence" value="ECO:0007669"/>
    <property type="project" value="TreeGrafter"/>
</dbReference>
<dbReference type="GO" id="GO:0031297">
    <property type="term" value="P:replication fork processing"/>
    <property type="evidence" value="ECO:0007669"/>
    <property type="project" value="TreeGrafter"/>
</dbReference>